<evidence type="ECO:0000313" key="3">
    <source>
        <dbReference type="Proteomes" id="UP000824156"/>
    </source>
</evidence>
<dbReference type="PROSITE" id="PS51257">
    <property type="entry name" value="PROKAR_LIPOPROTEIN"/>
    <property type="match status" value="1"/>
</dbReference>
<sequence>MFKNTINIILLLATTFLFVGCEKKINDWEIDESHARLFRPLKFETSNIGATDVEIAYTRVVSADKYIFEFSKDSTEFNEIIKTVEILADTLTEFAPSTSPTRVGYRTLFSDLDGTSPYSVRMKGVNEETGDESDFVQLFFRTTEEQLFTTVDASVNGLIAYWEEGSEVTHLEITDTTSNELIDKIEIDNQAKQEGKLKIAGLQSGKVYLLEIFNNEVKRGSLYIRTAGIDGGEIIAVSPNDNLSDLINAAAIGGHKDLVVVFSGGEVYSYEDVNIPEAIENISFSGELDENRKQAEVTFKSVSMSNPLVGSVIFENLEVKASPGASFLITQEKNGSEVESYSFVNCTISGFGNGVVRVNNSVTANKISFNNCFVNKNGGWGVVNVGGSSAVVDSISFTNSTLVDLATQLMDVRVAVKKIKIQKCTFYNKNASMTQLLRFDNNRLPLELVASDNIIAGDNNGAKINSVSYDYENHGLSVSFAGSYRTNELEIERESRGFPDITVFNGDSKELFIDPDNLNFRIKPDNGFGGRGSAGDPRWYIEP</sequence>
<accession>A0A9D1W851</accession>
<evidence type="ECO:0000313" key="2">
    <source>
        <dbReference type="EMBL" id="HIX54241.1"/>
    </source>
</evidence>
<reference evidence="2" key="2">
    <citation type="submission" date="2021-04" db="EMBL/GenBank/DDBJ databases">
        <authorList>
            <person name="Gilroy R."/>
        </authorList>
    </citation>
    <scope>NUCLEOTIDE SEQUENCE</scope>
    <source>
        <strain evidence="2">1719</strain>
    </source>
</reference>
<reference evidence="2" key="1">
    <citation type="journal article" date="2021" name="PeerJ">
        <title>Extensive microbial diversity within the chicken gut microbiome revealed by metagenomics and culture.</title>
        <authorList>
            <person name="Gilroy R."/>
            <person name="Ravi A."/>
            <person name="Getino M."/>
            <person name="Pursley I."/>
            <person name="Horton D.L."/>
            <person name="Alikhan N.F."/>
            <person name="Baker D."/>
            <person name="Gharbi K."/>
            <person name="Hall N."/>
            <person name="Watson M."/>
            <person name="Adriaenssens E.M."/>
            <person name="Foster-Nyarko E."/>
            <person name="Jarju S."/>
            <person name="Secka A."/>
            <person name="Antonio M."/>
            <person name="Oren A."/>
            <person name="Chaudhuri R.R."/>
            <person name="La Ragione R."/>
            <person name="Hildebrand F."/>
            <person name="Pallen M.J."/>
        </authorList>
    </citation>
    <scope>NUCLEOTIDE SEQUENCE</scope>
    <source>
        <strain evidence="2">1719</strain>
    </source>
</reference>
<organism evidence="2 3">
    <name type="scientific">Candidatus Sphingobacterium stercoripullorum</name>
    <dbReference type="NCBI Taxonomy" id="2838759"/>
    <lineage>
        <taxon>Bacteria</taxon>
        <taxon>Pseudomonadati</taxon>
        <taxon>Bacteroidota</taxon>
        <taxon>Sphingobacteriia</taxon>
        <taxon>Sphingobacteriales</taxon>
        <taxon>Sphingobacteriaceae</taxon>
        <taxon>Sphingobacterium</taxon>
    </lineage>
</organism>
<dbReference type="InterPro" id="IPR011050">
    <property type="entry name" value="Pectin_lyase_fold/virulence"/>
</dbReference>
<dbReference type="InterPro" id="IPR032530">
    <property type="entry name" value="DUF4957"/>
</dbReference>
<dbReference type="Pfam" id="PF16318">
    <property type="entry name" value="DUF4957"/>
    <property type="match status" value="1"/>
</dbReference>
<protein>
    <submittedName>
        <fullName evidence="2">DUF5123 domain-containing protein</fullName>
    </submittedName>
</protein>
<dbReference type="SUPFAM" id="SSF51126">
    <property type="entry name" value="Pectin lyase-like"/>
    <property type="match status" value="1"/>
</dbReference>
<comment type="caution">
    <text evidence="2">The sequence shown here is derived from an EMBL/GenBank/DDBJ whole genome shotgun (WGS) entry which is preliminary data.</text>
</comment>
<dbReference type="AlphaFoldDB" id="A0A9D1W851"/>
<gene>
    <name evidence="2" type="ORF">H9853_04390</name>
</gene>
<feature type="domain" description="DUF4957" evidence="1">
    <location>
        <begin position="317"/>
        <end position="402"/>
    </location>
</feature>
<dbReference type="Proteomes" id="UP000824156">
    <property type="component" value="Unassembled WGS sequence"/>
</dbReference>
<dbReference type="EMBL" id="DXEZ01000123">
    <property type="protein sequence ID" value="HIX54241.1"/>
    <property type="molecule type" value="Genomic_DNA"/>
</dbReference>
<name>A0A9D1W851_9SPHI</name>
<evidence type="ECO:0000259" key="1">
    <source>
        <dbReference type="Pfam" id="PF16318"/>
    </source>
</evidence>
<proteinExistence type="predicted"/>